<dbReference type="GO" id="GO:0016020">
    <property type="term" value="C:membrane"/>
    <property type="evidence" value="ECO:0007669"/>
    <property type="project" value="UniProtKB-SubCell"/>
</dbReference>
<feature type="transmembrane region" description="Helical" evidence="9">
    <location>
        <begin position="167"/>
        <end position="184"/>
    </location>
</feature>
<evidence type="ECO:0000256" key="1">
    <source>
        <dbReference type="ARBA" id="ARBA00004141"/>
    </source>
</evidence>
<feature type="domain" description="Amino acid transporter transmembrane" evidence="10">
    <location>
        <begin position="46"/>
        <end position="418"/>
    </location>
</feature>
<dbReference type="eggNOG" id="KOG1305">
    <property type="taxonomic scope" value="Eukaryota"/>
</dbReference>
<evidence type="ECO:0000256" key="3">
    <source>
        <dbReference type="ARBA" id="ARBA00022448"/>
    </source>
</evidence>
<keyword evidence="4 9" id="KW-0812">Transmembrane</keyword>
<feature type="transmembrane region" description="Helical" evidence="9">
    <location>
        <begin position="394"/>
        <end position="416"/>
    </location>
</feature>
<evidence type="ECO:0000256" key="8">
    <source>
        <dbReference type="SAM" id="MobiDB-lite"/>
    </source>
</evidence>
<evidence type="ECO:0000256" key="7">
    <source>
        <dbReference type="ARBA" id="ARBA00023136"/>
    </source>
</evidence>
<protein>
    <submittedName>
        <fullName evidence="11">Putative sodium-coupled neutral amino acid transporter 10</fullName>
    </submittedName>
</protein>
<comment type="similarity">
    <text evidence="2">Belongs to the amino acid/polyamine transporter 2 family.</text>
</comment>
<dbReference type="PANTHER" id="PTHR22950:SF458">
    <property type="entry name" value="SODIUM-COUPLED NEUTRAL AMINO ACID TRANSPORTER 11-RELATED"/>
    <property type="match status" value="1"/>
</dbReference>
<feature type="transmembrane region" description="Helical" evidence="9">
    <location>
        <begin position="318"/>
        <end position="339"/>
    </location>
</feature>
<keyword evidence="12" id="KW-1185">Reference proteome</keyword>
<comment type="subcellular location">
    <subcellularLocation>
        <location evidence="1">Membrane</location>
        <topology evidence="1">Multi-pass membrane protein</topology>
    </subcellularLocation>
</comment>
<dbReference type="InterPro" id="IPR013057">
    <property type="entry name" value="AA_transpt_TM"/>
</dbReference>
<dbReference type="OrthoDB" id="28208at2759"/>
<evidence type="ECO:0000313" key="11">
    <source>
        <dbReference type="EMBL" id="KFM25949.1"/>
    </source>
</evidence>
<evidence type="ECO:0000256" key="5">
    <source>
        <dbReference type="ARBA" id="ARBA00022970"/>
    </source>
</evidence>
<gene>
    <name evidence="11" type="ORF">F751_3587</name>
</gene>
<proteinExistence type="inferred from homology"/>
<dbReference type="PANTHER" id="PTHR22950">
    <property type="entry name" value="AMINO ACID TRANSPORTER"/>
    <property type="match status" value="1"/>
</dbReference>
<evidence type="ECO:0000256" key="6">
    <source>
        <dbReference type="ARBA" id="ARBA00022989"/>
    </source>
</evidence>
<evidence type="ECO:0000256" key="4">
    <source>
        <dbReference type="ARBA" id="ARBA00022692"/>
    </source>
</evidence>
<feature type="transmembrane region" description="Helical" evidence="9">
    <location>
        <begin position="229"/>
        <end position="248"/>
    </location>
</feature>
<feature type="region of interest" description="Disordered" evidence="8">
    <location>
        <begin position="559"/>
        <end position="584"/>
    </location>
</feature>
<reference evidence="11 12" key="1">
    <citation type="journal article" date="2014" name="BMC Genomics">
        <title>Oil accumulation mechanisms of the oleaginous microalga Chlorella protothecoides revealed through its genome, transcriptomes, and proteomes.</title>
        <authorList>
            <person name="Gao C."/>
            <person name="Wang Y."/>
            <person name="Shen Y."/>
            <person name="Yan D."/>
            <person name="He X."/>
            <person name="Dai J."/>
            <person name="Wu Q."/>
        </authorList>
    </citation>
    <scope>NUCLEOTIDE SEQUENCE [LARGE SCALE GENOMIC DNA]</scope>
    <source>
        <strain evidence="11 12">0710</strain>
    </source>
</reference>
<dbReference type="EMBL" id="KL662125">
    <property type="protein sequence ID" value="KFM25949.1"/>
    <property type="molecule type" value="Genomic_DNA"/>
</dbReference>
<dbReference type="KEGG" id="apro:F751_3587"/>
<feature type="transmembrane region" description="Helical" evidence="9">
    <location>
        <begin position="196"/>
        <end position="217"/>
    </location>
</feature>
<feature type="region of interest" description="Disordered" evidence="8">
    <location>
        <begin position="1"/>
        <end position="44"/>
    </location>
</feature>
<name>A0A087SJP5_AUXPR</name>
<feature type="transmembrane region" description="Helical" evidence="9">
    <location>
        <begin position="78"/>
        <end position="100"/>
    </location>
</feature>
<dbReference type="RefSeq" id="XP_011398845.1">
    <property type="nucleotide sequence ID" value="XM_011400543.1"/>
</dbReference>
<dbReference type="Pfam" id="PF01490">
    <property type="entry name" value="Aa_trans"/>
    <property type="match status" value="1"/>
</dbReference>
<sequence>MLGRPRERKSSHITSPSRLDTRAGAEAKDIMSPPRGVLQRGPETAKATPRQSVFTLVNAVLGAGVLGFPYVYKSCGLGLATALIALVVAASALSMRLLLLAAGRARRGSYEALAAACLGPVGARCVDACVLIMNLGGLVAYLNILADTGSSVAGSVVPPGAEPSRDALLLAVTALVALPVTLGVRRAALLAVVSQVSVTFLFFFGAATALTAAAPAAPLAELLWWRPQGAPLAFPVVVYGFTAHQILFDIYETLQSASVHSMTRVIHHSMALSTAMYVTVGAAGYIAYGPATAGDLLRNLGGDRASAPRRAFESALRIGFGLSILGTLPLVMLPLQAVCSRAWETVRRRAGACGPAPGVAHDPARLRPADAAATAACLAAACALAVAVPNVEFVFGLAGSTASLVLAFVLPGAIFLRATAGGAEASTVAGSPPDDPGLSALLCTQALLRAVAQEARVARLARALGLAAAGSELDAALGTLGGVASSLGRSAALLRSNASAAELVPALLQGREEAESSGGSGSGDQALSSALSLAGSWVHVRGQAADVLPWHRDAVPGSPFVGDWCSGKSDGRRGKDDGRCGESD</sequence>
<feature type="compositionally biased region" description="Basic and acidic residues" evidence="8">
    <location>
        <begin position="19"/>
        <end position="29"/>
    </location>
</feature>
<evidence type="ECO:0000313" key="12">
    <source>
        <dbReference type="Proteomes" id="UP000028924"/>
    </source>
</evidence>
<dbReference type="GO" id="GO:0015179">
    <property type="term" value="F:L-amino acid transmembrane transporter activity"/>
    <property type="evidence" value="ECO:0007669"/>
    <property type="project" value="TreeGrafter"/>
</dbReference>
<feature type="compositionally biased region" description="Basic and acidic residues" evidence="8">
    <location>
        <begin position="1"/>
        <end position="10"/>
    </location>
</feature>
<keyword evidence="7 9" id="KW-0472">Membrane</keyword>
<feature type="transmembrane region" description="Helical" evidence="9">
    <location>
        <begin position="269"/>
        <end position="288"/>
    </location>
</feature>
<accession>A0A087SJP5</accession>
<organism evidence="11 12">
    <name type="scientific">Auxenochlorella protothecoides</name>
    <name type="common">Green microalga</name>
    <name type="synonym">Chlorella protothecoides</name>
    <dbReference type="NCBI Taxonomy" id="3075"/>
    <lineage>
        <taxon>Eukaryota</taxon>
        <taxon>Viridiplantae</taxon>
        <taxon>Chlorophyta</taxon>
        <taxon>core chlorophytes</taxon>
        <taxon>Trebouxiophyceae</taxon>
        <taxon>Chlorellales</taxon>
        <taxon>Chlorellaceae</taxon>
        <taxon>Auxenochlorella</taxon>
    </lineage>
</organism>
<keyword evidence="6 9" id="KW-1133">Transmembrane helix</keyword>
<evidence type="ECO:0000256" key="9">
    <source>
        <dbReference type="SAM" id="Phobius"/>
    </source>
</evidence>
<dbReference type="Proteomes" id="UP000028924">
    <property type="component" value="Unassembled WGS sequence"/>
</dbReference>
<keyword evidence="3" id="KW-0813">Transport</keyword>
<dbReference type="AlphaFoldDB" id="A0A087SJP5"/>
<dbReference type="GeneID" id="23614978"/>
<feature type="transmembrane region" description="Helical" evidence="9">
    <location>
        <begin position="53"/>
        <end position="72"/>
    </location>
</feature>
<keyword evidence="5" id="KW-0029">Amino-acid transport</keyword>
<evidence type="ECO:0000256" key="2">
    <source>
        <dbReference type="ARBA" id="ARBA00008066"/>
    </source>
</evidence>
<feature type="compositionally biased region" description="Basic and acidic residues" evidence="8">
    <location>
        <begin position="569"/>
        <end position="584"/>
    </location>
</feature>
<evidence type="ECO:0000259" key="10">
    <source>
        <dbReference type="Pfam" id="PF01490"/>
    </source>
</evidence>